<evidence type="ECO:0000256" key="1">
    <source>
        <dbReference type="ARBA" id="ARBA00022676"/>
    </source>
</evidence>
<evidence type="ECO:0000313" key="5">
    <source>
        <dbReference type="Proteomes" id="UP000683246"/>
    </source>
</evidence>
<proteinExistence type="inferred from homology"/>
<dbReference type="KEGG" id="vpy:HZI73_02305"/>
<dbReference type="InterPro" id="IPR023296">
    <property type="entry name" value="Glyco_hydro_beta-prop_sf"/>
</dbReference>
<dbReference type="GO" id="GO:0016787">
    <property type="term" value="F:hydrolase activity"/>
    <property type="evidence" value="ECO:0007669"/>
    <property type="project" value="UniProtKB-KW"/>
</dbReference>
<accession>A0A8J8MGG2</accession>
<evidence type="ECO:0000256" key="3">
    <source>
        <dbReference type="ARBA" id="ARBA00024356"/>
    </source>
</evidence>
<dbReference type="RefSeq" id="WP_212696649.1">
    <property type="nucleotide sequence ID" value="NZ_CP058649.1"/>
</dbReference>
<gene>
    <name evidence="4" type="ORF">HZI73_02305</name>
</gene>
<dbReference type="Gene3D" id="2.115.10.20">
    <property type="entry name" value="Glycosyl hydrolase domain, family 43"/>
    <property type="match status" value="1"/>
</dbReference>
<keyword evidence="2" id="KW-0808">Transferase</keyword>
<dbReference type="PANTHER" id="PTHR34106">
    <property type="entry name" value="GLYCOSIDASE"/>
    <property type="match status" value="1"/>
</dbReference>
<organism evidence="4 5">
    <name type="scientific">Vallitalea pronyensis</name>
    <dbReference type="NCBI Taxonomy" id="1348613"/>
    <lineage>
        <taxon>Bacteria</taxon>
        <taxon>Bacillati</taxon>
        <taxon>Bacillota</taxon>
        <taxon>Clostridia</taxon>
        <taxon>Lachnospirales</taxon>
        <taxon>Vallitaleaceae</taxon>
        <taxon>Vallitalea</taxon>
    </lineage>
</organism>
<comment type="similarity">
    <text evidence="3">Belongs to the glycosyl hydrolase 130 family.</text>
</comment>
<evidence type="ECO:0000313" key="4">
    <source>
        <dbReference type="EMBL" id="QUI21185.1"/>
    </source>
</evidence>
<reference evidence="4" key="1">
    <citation type="submission" date="2020-07" db="EMBL/GenBank/DDBJ databases">
        <title>Vallitalea pronyensis genome.</title>
        <authorList>
            <person name="Postec A."/>
        </authorList>
    </citation>
    <scope>NUCLEOTIDE SEQUENCE</scope>
    <source>
        <strain evidence="4">FatNI3</strain>
    </source>
</reference>
<keyword evidence="4" id="KW-0378">Hydrolase</keyword>
<dbReference type="InterPro" id="IPR007184">
    <property type="entry name" value="Mannoside_phosphorylase"/>
</dbReference>
<evidence type="ECO:0000256" key="2">
    <source>
        <dbReference type="ARBA" id="ARBA00022679"/>
    </source>
</evidence>
<dbReference type="PIRSF" id="PIRSF016202">
    <property type="entry name" value="PH1107"/>
    <property type="match status" value="1"/>
</dbReference>
<dbReference type="GO" id="GO:0016757">
    <property type="term" value="F:glycosyltransferase activity"/>
    <property type="evidence" value="ECO:0007669"/>
    <property type="project" value="UniProtKB-KW"/>
</dbReference>
<keyword evidence="1" id="KW-0328">Glycosyltransferase</keyword>
<name>A0A8J8MGG2_9FIRM</name>
<dbReference type="EMBL" id="CP058649">
    <property type="protein sequence ID" value="QUI21185.1"/>
    <property type="molecule type" value="Genomic_DNA"/>
</dbReference>
<dbReference type="AlphaFoldDB" id="A0A8J8MGG2"/>
<dbReference type="CDD" id="cd08993">
    <property type="entry name" value="GH130"/>
    <property type="match status" value="1"/>
</dbReference>
<keyword evidence="5" id="KW-1185">Reference proteome</keyword>
<dbReference type="Pfam" id="PF04041">
    <property type="entry name" value="Glyco_hydro_130"/>
    <property type="match status" value="1"/>
</dbReference>
<dbReference type="PANTHER" id="PTHR34106:SF1">
    <property type="entry name" value="1,4-BETA-MANNOSYL-N-ACETYLGLUCOSAMINE PHOSPHORYLASE"/>
    <property type="match status" value="1"/>
</dbReference>
<sequence>MKYQIKGSALRNIPWEDRPEGEKGVIWRSPHNPIIPRDLLPTSNSIFNSAVVPYEGAYAGVFRCDNTNREMRIHSGRSKDGIHWDIDEKPITFQCDDPEIGLFQYAYDPRVCFIEDRYYVTWCNGYHGPTIGVAYTHDFKTFHQLENAFLPYNRNGVMFPRKINGKFAMLSRPSDTGHTPFGDIFYSESPDMVYWGKHRHVMGRRHAWESTKIGAGPVPIETSEGWLLIYHGVLTSCNGYVYSFGAALLDLDEPWKVLARGKAYLLSPQKQYELMGDVPNVTFPCAALVDSDTNRIAIYYGAADTSTAIAYGYVDDIIDHIRNNC</sequence>
<dbReference type="Proteomes" id="UP000683246">
    <property type="component" value="Chromosome"/>
</dbReference>
<protein>
    <submittedName>
        <fullName evidence="4">Glycoside hydrolase family 130 protein</fullName>
    </submittedName>
</protein>
<dbReference type="SUPFAM" id="SSF75005">
    <property type="entry name" value="Arabinanase/levansucrase/invertase"/>
    <property type="match status" value="1"/>
</dbReference>